<dbReference type="EMBL" id="PFEU01000008">
    <property type="protein sequence ID" value="PJE76974.1"/>
    <property type="molecule type" value="Genomic_DNA"/>
</dbReference>
<protein>
    <recommendedName>
        <fullName evidence="1">Nitroreductase domain-containing protein</fullName>
    </recommendedName>
</protein>
<dbReference type="InterPro" id="IPR029479">
    <property type="entry name" value="Nitroreductase"/>
</dbReference>
<dbReference type="InterPro" id="IPR050627">
    <property type="entry name" value="Nitroreductase/BluB"/>
</dbReference>
<evidence type="ECO:0000313" key="2">
    <source>
        <dbReference type="EMBL" id="PJE76974.1"/>
    </source>
</evidence>
<dbReference type="Pfam" id="PF00881">
    <property type="entry name" value="Nitroreductase"/>
    <property type="match status" value="1"/>
</dbReference>
<feature type="domain" description="Nitroreductase" evidence="1">
    <location>
        <begin position="7"/>
        <end position="188"/>
    </location>
</feature>
<dbReference type="AlphaFoldDB" id="A0A2M8LHQ8"/>
<dbReference type="SUPFAM" id="SSF55469">
    <property type="entry name" value="FMN-dependent nitroreductase-like"/>
    <property type="match status" value="1"/>
</dbReference>
<accession>A0A2M8LHQ8</accession>
<sequence>MDIIQAIQQRRSIREFTKKRIPANVLKTILECGLQAPSSKNSNPWFFVVTKGKTKNQIAAWIEENAKSRLVRGPTDARTGKMAEGAFDSTAESVTTIRSAFAYIIVFNRGPLSGGKDEVLKNPRGGRSLYTYMGEIIGIGAAVQNILLAAKSFGLGAVYMADSYPAREAVQKALNTKAEMVGSIAIGYPAYSPKPRKIEKRLVTTWETAKKKGIRMDNFTAMRF</sequence>
<dbReference type="GO" id="GO:0016491">
    <property type="term" value="F:oxidoreductase activity"/>
    <property type="evidence" value="ECO:0007669"/>
    <property type="project" value="InterPro"/>
</dbReference>
<dbReference type="PANTHER" id="PTHR23026:SF123">
    <property type="entry name" value="NAD(P)H NITROREDUCTASE RV3131-RELATED"/>
    <property type="match status" value="1"/>
</dbReference>
<evidence type="ECO:0000259" key="1">
    <source>
        <dbReference type="Pfam" id="PF00881"/>
    </source>
</evidence>
<dbReference type="Proteomes" id="UP000231436">
    <property type="component" value="Unassembled WGS sequence"/>
</dbReference>
<proteinExistence type="predicted"/>
<dbReference type="CDD" id="cd02062">
    <property type="entry name" value="Nitro_FMN_reductase"/>
    <property type="match status" value="1"/>
</dbReference>
<name>A0A2M8LHQ8_9BACT</name>
<reference evidence="3" key="1">
    <citation type="submission" date="2017-09" db="EMBL/GenBank/DDBJ databases">
        <title>Depth-based differentiation of microbial function through sediment-hosted aquifers and enrichment of novel symbionts in the deep terrestrial subsurface.</title>
        <authorList>
            <person name="Probst A.J."/>
            <person name="Ladd B."/>
            <person name="Jarett J.K."/>
            <person name="Geller-Mcgrath D.E."/>
            <person name="Sieber C.M.K."/>
            <person name="Emerson J.B."/>
            <person name="Anantharaman K."/>
            <person name="Thomas B.C."/>
            <person name="Malmstrom R."/>
            <person name="Stieglmeier M."/>
            <person name="Klingl A."/>
            <person name="Woyke T."/>
            <person name="Ryan C.M."/>
            <person name="Banfield J.F."/>
        </authorList>
    </citation>
    <scope>NUCLEOTIDE SEQUENCE [LARGE SCALE GENOMIC DNA]</scope>
</reference>
<gene>
    <name evidence="2" type="ORF">COV05_02155</name>
</gene>
<comment type="caution">
    <text evidence="2">The sequence shown here is derived from an EMBL/GenBank/DDBJ whole genome shotgun (WGS) entry which is preliminary data.</text>
</comment>
<organism evidence="2 3">
    <name type="scientific">Candidatus Uhrbacteria bacterium CG10_big_fil_rev_8_21_14_0_10_48_16</name>
    <dbReference type="NCBI Taxonomy" id="1975038"/>
    <lineage>
        <taxon>Bacteria</taxon>
        <taxon>Candidatus Uhriibacteriota</taxon>
    </lineage>
</organism>
<dbReference type="PANTHER" id="PTHR23026">
    <property type="entry name" value="NADPH NITROREDUCTASE"/>
    <property type="match status" value="1"/>
</dbReference>
<dbReference type="InterPro" id="IPR000415">
    <property type="entry name" value="Nitroreductase-like"/>
</dbReference>
<dbReference type="Gene3D" id="3.40.109.10">
    <property type="entry name" value="NADH Oxidase"/>
    <property type="match status" value="1"/>
</dbReference>
<evidence type="ECO:0000313" key="3">
    <source>
        <dbReference type="Proteomes" id="UP000231436"/>
    </source>
</evidence>